<dbReference type="PROSITE" id="PS00798">
    <property type="entry name" value="ALDOKETO_REDUCTASE_1"/>
    <property type="match status" value="1"/>
</dbReference>
<evidence type="ECO:0000313" key="4">
    <source>
        <dbReference type="EMBL" id="SVB37142.1"/>
    </source>
</evidence>
<dbReference type="AlphaFoldDB" id="A0A382DGF7"/>
<dbReference type="GO" id="GO:0016491">
    <property type="term" value="F:oxidoreductase activity"/>
    <property type="evidence" value="ECO:0007669"/>
    <property type="project" value="UniProtKB-KW"/>
</dbReference>
<dbReference type="FunFam" id="3.20.20.100:FF:000015">
    <property type="entry name" value="Oxidoreductase, aldo/keto reductase family"/>
    <property type="match status" value="1"/>
</dbReference>
<dbReference type="PRINTS" id="PR00069">
    <property type="entry name" value="ALDKETRDTASE"/>
</dbReference>
<dbReference type="EMBL" id="UINC01039125">
    <property type="protein sequence ID" value="SVB37142.1"/>
    <property type="molecule type" value="Genomic_DNA"/>
</dbReference>
<dbReference type="SUPFAM" id="SSF51430">
    <property type="entry name" value="NAD(P)-linked oxidoreductase"/>
    <property type="match status" value="1"/>
</dbReference>
<comment type="similarity">
    <text evidence="1">Belongs to the aldo/keto reductase family.</text>
</comment>
<gene>
    <name evidence="4" type="ORF">METZ01_LOCUS189996</name>
</gene>
<sequence>MPLFGLGVWAAQSGKETYDAVFSALKTGYRHIDTAEMYGNEKDVGNAVIDSGLNRDEVFVTTKLWDSGLGYDHALKAFDVSLQKMNLDYVDLYLIHWPEKGSQLKIWRALERIKKEGRSRSIGVSNFAPRHLKELLVEGSEHPVVNQIELSPFLQQEHIYSFCQKENIHLTGYCPLSRGNRFDDPNLCRIAKEMKKSAAQVMIRWALQRGHTVIPKSVSPVRIKENANVFDFNLNNKQMKILNGLEEGLRFCPDPAVIQI</sequence>
<feature type="domain" description="NADP-dependent oxidoreductase" evidence="3">
    <location>
        <begin position="7"/>
        <end position="245"/>
    </location>
</feature>
<dbReference type="Pfam" id="PF00248">
    <property type="entry name" value="Aldo_ket_red"/>
    <property type="match status" value="1"/>
</dbReference>
<reference evidence="4" key="1">
    <citation type="submission" date="2018-05" db="EMBL/GenBank/DDBJ databases">
        <authorList>
            <person name="Lanie J.A."/>
            <person name="Ng W.-L."/>
            <person name="Kazmierczak K.M."/>
            <person name="Andrzejewski T.M."/>
            <person name="Davidsen T.M."/>
            <person name="Wayne K.J."/>
            <person name="Tettelin H."/>
            <person name="Glass J.I."/>
            <person name="Rusch D."/>
            <person name="Podicherti R."/>
            <person name="Tsui H.-C.T."/>
            <person name="Winkler M.E."/>
        </authorList>
    </citation>
    <scope>NUCLEOTIDE SEQUENCE</scope>
</reference>
<evidence type="ECO:0000259" key="3">
    <source>
        <dbReference type="Pfam" id="PF00248"/>
    </source>
</evidence>
<dbReference type="PANTHER" id="PTHR43827:SF13">
    <property type="entry name" value="ALDO_KETO REDUCTASE FAMILY PROTEIN"/>
    <property type="match status" value="1"/>
</dbReference>
<dbReference type="CDD" id="cd19071">
    <property type="entry name" value="AKR_AKR1-5-like"/>
    <property type="match status" value="1"/>
</dbReference>
<protein>
    <recommendedName>
        <fullName evidence="3">NADP-dependent oxidoreductase domain-containing protein</fullName>
    </recommendedName>
</protein>
<proteinExistence type="inferred from homology"/>
<dbReference type="PIRSF" id="PIRSF000097">
    <property type="entry name" value="AKR"/>
    <property type="match status" value="1"/>
</dbReference>
<dbReference type="InterPro" id="IPR036812">
    <property type="entry name" value="NAD(P)_OxRdtase_dom_sf"/>
</dbReference>
<evidence type="ECO:0000256" key="1">
    <source>
        <dbReference type="ARBA" id="ARBA00007905"/>
    </source>
</evidence>
<name>A0A382DGF7_9ZZZZ</name>
<dbReference type="InterPro" id="IPR018170">
    <property type="entry name" value="Aldo/ket_reductase_CS"/>
</dbReference>
<keyword evidence="2" id="KW-0560">Oxidoreductase</keyword>
<dbReference type="PANTHER" id="PTHR43827">
    <property type="entry name" value="2,5-DIKETO-D-GLUCONIC ACID REDUCTASE"/>
    <property type="match status" value="1"/>
</dbReference>
<dbReference type="Gene3D" id="3.20.20.100">
    <property type="entry name" value="NADP-dependent oxidoreductase domain"/>
    <property type="match status" value="1"/>
</dbReference>
<dbReference type="PROSITE" id="PS00063">
    <property type="entry name" value="ALDOKETO_REDUCTASE_3"/>
    <property type="match status" value="1"/>
</dbReference>
<organism evidence="4">
    <name type="scientific">marine metagenome</name>
    <dbReference type="NCBI Taxonomy" id="408172"/>
    <lineage>
        <taxon>unclassified sequences</taxon>
        <taxon>metagenomes</taxon>
        <taxon>ecological metagenomes</taxon>
    </lineage>
</organism>
<dbReference type="PROSITE" id="PS00062">
    <property type="entry name" value="ALDOKETO_REDUCTASE_2"/>
    <property type="match status" value="1"/>
</dbReference>
<dbReference type="InterPro" id="IPR023210">
    <property type="entry name" value="NADP_OxRdtase_dom"/>
</dbReference>
<accession>A0A382DGF7</accession>
<dbReference type="InterPro" id="IPR020471">
    <property type="entry name" value="AKR"/>
</dbReference>
<evidence type="ECO:0000256" key="2">
    <source>
        <dbReference type="ARBA" id="ARBA00023002"/>
    </source>
</evidence>